<dbReference type="Gene3D" id="3.30.70.2970">
    <property type="entry name" value="Protein of unknown function (DUF541), domain 2"/>
    <property type="match status" value="1"/>
</dbReference>
<organism evidence="1">
    <name type="scientific">metagenome</name>
    <dbReference type="NCBI Taxonomy" id="256318"/>
    <lineage>
        <taxon>unclassified sequences</taxon>
        <taxon>metagenomes</taxon>
    </lineage>
</organism>
<dbReference type="GO" id="GO:0006974">
    <property type="term" value="P:DNA damage response"/>
    <property type="evidence" value="ECO:0007669"/>
    <property type="project" value="TreeGrafter"/>
</dbReference>
<dbReference type="InterPro" id="IPR052022">
    <property type="entry name" value="26kDa_periplasmic_antigen"/>
</dbReference>
<evidence type="ECO:0000313" key="1">
    <source>
        <dbReference type="EMBL" id="CUR53994.1"/>
    </source>
</evidence>
<dbReference type="PANTHER" id="PTHR34387:SF1">
    <property type="entry name" value="PERIPLASMIC IMMUNOGENIC PROTEIN"/>
    <property type="match status" value="1"/>
</dbReference>
<dbReference type="PANTHER" id="PTHR34387">
    <property type="entry name" value="SLR1258 PROTEIN"/>
    <property type="match status" value="1"/>
</dbReference>
<reference evidence="1" key="1">
    <citation type="submission" date="2015-08" db="EMBL/GenBank/DDBJ databases">
        <authorList>
            <person name="Babu N.S."/>
            <person name="Beckwith C.J."/>
            <person name="Beseler K.G."/>
            <person name="Brison A."/>
            <person name="Carone J.V."/>
            <person name="Caskin T.P."/>
            <person name="Diamond M."/>
            <person name="Durham M.E."/>
            <person name="Foxe J.M."/>
            <person name="Go M."/>
            <person name="Henderson B.A."/>
            <person name="Jones I.B."/>
            <person name="McGettigan J.A."/>
            <person name="Micheletti S.J."/>
            <person name="Nasrallah M.E."/>
            <person name="Ortiz D."/>
            <person name="Piller C.R."/>
            <person name="Privatt S.R."/>
            <person name="Schneider S.L."/>
            <person name="Sharp S."/>
            <person name="Smith T.C."/>
            <person name="Stanton J.D."/>
            <person name="Ullery H.E."/>
            <person name="Wilson R.J."/>
            <person name="Serrano M.G."/>
            <person name="Buck G."/>
            <person name="Lee V."/>
            <person name="Wang Y."/>
            <person name="Carvalho R."/>
            <person name="Voegtly L."/>
            <person name="Shi R."/>
            <person name="Duckworth R."/>
            <person name="Johnson A."/>
            <person name="Loviza R."/>
            <person name="Walstead R."/>
            <person name="Shah Z."/>
            <person name="Kiflezghi M."/>
            <person name="Wade K."/>
            <person name="Ball S.L."/>
            <person name="Bradley K.W."/>
            <person name="Asai D.J."/>
            <person name="Bowman C.A."/>
            <person name="Russell D.A."/>
            <person name="Pope W.H."/>
            <person name="Jacobs-Sera D."/>
            <person name="Hendrix R.W."/>
            <person name="Hatfull G.F."/>
        </authorList>
    </citation>
    <scope>NUCLEOTIDE SEQUENCE</scope>
</reference>
<dbReference type="EMBL" id="CZKA01000004">
    <property type="protein sequence ID" value="CUR53994.1"/>
    <property type="molecule type" value="Genomic_DNA"/>
</dbReference>
<dbReference type="InterPro" id="IPR007497">
    <property type="entry name" value="SIMPL/DUF541"/>
</dbReference>
<proteinExistence type="predicted"/>
<protein>
    <recommendedName>
        <fullName evidence="2">DUF541 domain-containing protein</fullName>
    </recommendedName>
</protein>
<dbReference type="Gene3D" id="3.30.110.170">
    <property type="entry name" value="Protein of unknown function (DUF541), domain 1"/>
    <property type="match status" value="1"/>
</dbReference>
<dbReference type="AlphaFoldDB" id="A0A2P2BW80"/>
<evidence type="ECO:0008006" key="2">
    <source>
        <dbReference type="Google" id="ProtNLM"/>
    </source>
</evidence>
<gene>
    <name evidence="1" type="ORF">NOCA2120027</name>
</gene>
<name>A0A2P2BW80_9ZZZZ</name>
<sequence length="202" mass="20656">MSRTVTVTGSGSARAVPDSAVVRLAAVARAASVREAFSEVDSTVALLTETAQGLVEAHRIGSSDLSIWPTTDRDNRPDGFECSHALEIRCASLEGASALLAAVVETVGDRVRVDGVSLEVSDTSTAHTQAREAAYADALTRATELATLSGSGLGEVLSITEGGSHPGGPVAFAASAKADFQPGERSTSLALTVTFALTDQTP</sequence>
<dbReference type="Pfam" id="PF04402">
    <property type="entry name" value="SIMPL"/>
    <property type="match status" value="1"/>
</dbReference>
<accession>A0A2P2BW80</accession>